<evidence type="ECO:0000256" key="2">
    <source>
        <dbReference type="SAM" id="Phobius"/>
    </source>
</evidence>
<dbReference type="EMBL" id="VLKF01000001">
    <property type="protein sequence ID" value="TWH72806.1"/>
    <property type="molecule type" value="Genomic_DNA"/>
</dbReference>
<feature type="compositionally biased region" description="Polar residues" evidence="1">
    <location>
        <begin position="1"/>
        <end position="10"/>
    </location>
</feature>
<evidence type="ECO:0000313" key="4">
    <source>
        <dbReference type="Proteomes" id="UP000321490"/>
    </source>
</evidence>
<feature type="region of interest" description="Disordered" evidence="1">
    <location>
        <begin position="1"/>
        <end position="24"/>
    </location>
</feature>
<feature type="transmembrane region" description="Helical" evidence="2">
    <location>
        <begin position="162"/>
        <end position="186"/>
    </location>
</feature>
<reference evidence="3 4" key="1">
    <citation type="submission" date="2019-07" db="EMBL/GenBank/DDBJ databases">
        <title>R&amp;d 2014.</title>
        <authorList>
            <person name="Klenk H.-P."/>
        </authorList>
    </citation>
    <scope>NUCLEOTIDE SEQUENCE [LARGE SCALE GENOMIC DNA]</scope>
    <source>
        <strain evidence="3 4">DSM 45764</strain>
    </source>
</reference>
<keyword evidence="2" id="KW-0812">Transmembrane</keyword>
<feature type="transmembrane region" description="Helical" evidence="2">
    <location>
        <begin position="46"/>
        <end position="66"/>
    </location>
</feature>
<protein>
    <submittedName>
        <fullName evidence="3">ABC-2 family transporter</fullName>
    </submittedName>
</protein>
<gene>
    <name evidence="3" type="ORF">JD78_01328</name>
</gene>
<dbReference type="RefSeq" id="WP_153362266.1">
    <property type="nucleotide sequence ID" value="NZ_JABGDC010000216.1"/>
</dbReference>
<keyword evidence="4" id="KW-1185">Reference proteome</keyword>
<feature type="transmembrane region" description="Helical" evidence="2">
    <location>
        <begin position="118"/>
        <end position="142"/>
    </location>
</feature>
<organism evidence="3 4">
    <name type="scientific">Modestobacter roseus</name>
    <dbReference type="NCBI Taxonomy" id="1181884"/>
    <lineage>
        <taxon>Bacteria</taxon>
        <taxon>Bacillati</taxon>
        <taxon>Actinomycetota</taxon>
        <taxon>Actinomycetes</taxon>
        <taxon>Geodermatophilales</taxon>
        <taxon>Geodermatophilaceae</taxon>
        <taxon>Modestobacter</taxon>
    </lineage>
</organism>
<feature type="transmembrane region" description="Helical" evidence="2">
    <location>
        <begin position="193"/>
        <end position="212"/>
    </location>
</feature>
<keyword evidence="2" id="KW-1133">Transmembrane helix</keyword>
<evidence type="ECO:0000313" key="3">
    <source>
        <dbReference type="EMBL" id="TWH72806.1"/>
    </source>
</evidence>
<feature type="transmembrane region" description="Helical" evidence="2">
    <location>
        <begin position="238"/>
        <end position="258"/>
    </location>
</feature>
<feature type="transmembrane region" description="Helical" evidence="2">
    <location>
        <begin position="78"/>
        <end position="97"/>
    </location>
</feature>
<sequence>MTALSSNTATLDADRPGTGATPRTPSLATLARVELRKSYDTRAGRWLLIVIGLAVVAVLTLALFVPDIPKSFADHLEFTQLPMSILLPVLGILLVTSEWSQRTAMTTFTLVPRRSRVLVAKMLAGAALALLGVAVATLASALTTVLTPVFTDVATDWNVSGVLLGQVLVVQVVSVLAGIAFGMLLLSSPLAIVTFFVLPTVFTILVGVVPALDWVRDWLDLGTTSMRLFQEGLDAQDWAQFGTSVALWVALPMVLGWIRIQRSEIS</sequence>
<accession>A0A562IPS6</accession>
<dbReference type="AlphaFoldDB" id="A0A562IPS6"/>
<dbReference type="OrthoDB" id="3822725at2"/>
<proteinExistence type="predicted"/>
<keyword evidence="2" id="KW-0472">Membrane</keyword>
<comment type="caution">
    <text evidence="3">The sequence shown here is derived from an EMBL/GenBank/DDBJ whole genome shotgun (WGS) entry which is preliminary data.</text>
</comment>
<dbReference type="Proteomes" id="UP000321490">
    <property type="component" value="Unassembled WGS sequence"/>
</dbReference>
<name>A0A562IPS6_9ACTN</name>
<evidence type="ECO:0000256" key="1">
    <source>
        <dbReference type="SAM" id="MobiDB-lite"/>
    </source>
</evidence>